<dbReference type="Proteomes" id="UP000176429">
    <property type="component" value="Unassembled WGS sequence"/>
</dbReference>
<accession>A0A1G2NWE1</accession>
<dbReference type="EMBL" id="MHSH01000052">
    <property type="protein sequence ID" value="OHA40378.1"/>
    <property type="molecule type" value="Genomic_DNA"/>
</dbReference>
<name>A0A1G2NWE1_9BACT</name>
<sequence length="105" mass="12094">MPEKFESNTENMPKLESLHVFQEAIGKKLNQLAESFSNQSLGMEFYSNDIDAVSRLVHLALTFGRGNKNIEIKKEWIQDFRSEVEGITVDDDLRRAFRDLTGEDL</sequence>
<reference evidence="1 2" key="1">
    <citation type="journal article" date="2016" name="Nat. Commun.">
        <title>Thousands of microbial genomes shed light on interconnected biogeochemical processes in an aquifer system.</title>
        <authorList>
            <person name="Anantharaman K."/>
            <person name="Brown C.T."/>
            <person name="Hug L.A."/>
            <person name="Sharon I."/>
            <person name="Castelle C.J."/>
            <person name="Probst A.J."/>
            <person name="Thomas B.C."/>
            <person name="Singh A."/>
            <person name="Wilkins M.J."/>
            <person name="Karaoz U."/>
            <person name="Brodie E.L."/>
            <person name="Williams K.H."/>
            <person name="Hubbard S.S."/>
            <person name="Banfield J.F."/>
        </authorList>
    </citation>
    <scope>NUCLEOTIDE SEQUENCE [LARGE SCALE GENOMIC DNA]</scope>
</reference>
<dbReference type="AlphaFoldDB" id="A0A1G2NWE1"/>
<comment type="caution">
    <text evidence="1">The sequence shown here is derived from an EMBL/GenBank/DDBJ whole genome shotgun (WGS) entry which is preliminary data.</text>
</comment>
<organism evidence="1 2">
    <name type="scientific">Candidatus Taylorbacteria bacterium RIFCSPLOWO2_02_FULL_46_40</name>
    <dbReference type="NCBI Taxonomy" id="1802329"/>
    <lineage>
        <taxon>Bacteria</taxon>
        <taxon>Candidatus Tayloriibacteriota</taxon>
    </lineage>
</organism>
<evidence type="ECO:0000313" key="1">
    <source>
        <dbReference type="EMBL" id="OHA40378.1"/>
    </source>
</evidence>
<gene>
    <name evidence="1" type="ORF">A3H68_01420</name>
</gene>
<evidence type="ECO:0000313" key="2">
    <source>
        <dbReference type="Proteomes" id="UP000176429"/>
    </source>
</evidence>
<proteinExistence type="predicted"/>
<protein>
    <submittedName>
        <fullName evidence="1">Uncharacterized protein</fullName>
    </submittedName>
</protein>